<dbReference type="EMBL" id="CP041694">
    <property type="protein sequence ID" value="QDP75460.1"/>
    <property type="molecule type" value="Genomic_DNA"/>
</dbReference>
<organism evidence="3 6">
    <name type="scientific">Cellulosimicrobium cellulans</name>
    <name type="common">Arthrobacter luteus</name>
    <dbReference type="NCBI Taxonomy" id="1710"/>
    <lineage>
        <taxon>Bacteria</taxon>
        <taxon>Bacillati</taxon>
        <taxon>Actinomycetota</taxon>
        <taxon>Actinomycetes</taxon>
        <taxon>Micrococcales</taxon>
        <taxon>Promicromonosporaceae</taxon>
        <taxon>Cellulosimicrobium</taxon>
    </lineage>
</organism>
<gene>
    <name evidence="3" type="ORF">Ccel01_14800</name>
    <name evidence="4" type="ORF">FOG94_10230</name>
</gene>
<evidence type="ECO:0000313" key="4">
    <source>
        <dbReference type="EMBL" id="QDP75460.1"/>
    </source>
</evidence>
<feature type="signal peptide" evidence="2">
    <location>
        <begin position="1"/>
        <end position="21"/>
    </location>
</feature>
<reference evidence="3" key="2">
    <citation type="submission" date="2023-03" db="EMBL/GenBank/DDBJ databases">
        <title>Cellulosimicrobium cellulans NBRC 103059.</title>
        <authorList>
            <person name="Ichikawa N."/>
            <person name="Sato H."/>
            <person name="Tonouchi N."/>
        </authorList>
    </citation>
    <scope>NUCLEOTIDE SEQUENCE</scope>
    <source>
        <strain evidence="3">NBRC 103059</strain>
    </source>
</reference>
<evidence type="ECO:0000256" key="1">
    <source>
        <dbReference type="SAM" id="MobiDB-lite"/>
    </source>
</evidence>
<dbReference type="Proteomes" id="UP000319068">
    <property type="component" value="Chromosome"/>
</dbReference>
<name>A0AAV5P4G2_CELCE</name>
<feature type="chain" id="PRO_5043797899" evidence="2">
    <location>
        <begin position="22"/>
        <end position="239"/>
    </location>
</feature>
<proteinExistence type="predicted"/>
<evidence type="ECO:0000313" key="5">
    <source>
        <dbReference type="Proteomes" id="UP000319068"/>
    </source>
</evidence>
<dbReference type="Proteomes" id="UP001165168">
    <property type="component" value="Unassembled WGS sequence"/>
</dbReference>
<keyword evidence="2" id="KW-0732">Signal</keyword>
<reference evidence="4 5" key="1">
    <citation type="submission" date="2019-07" db="EMBL/GenBank/DDBJ databases">
        <title>Complete Genome Sequence and Methylome Analysis of Arthrobacter luteus NEB113.</title>
        <authorList>
            <person name="Fomenkov A."/>
            <person name="Anton B.P."/>
            <person name="Vincze T."/>
            <person name="Roberts R.J."/>
        </authorList>
    </citation>
    <scope>NUCLEOTIDE SEQUENCE [LARGE SCALE GENOMIC DNA]</scope>
    <source>
        <strain evidence="4 5">NEB113</strain>
    </source>
</reference>
<sequence>MTVRAVVLPGTALLVPGAAGAASVLGPVRDAALAALADLVAGPPGEAGASAVVVVAPGAARARGAARASLAAAGVADRWIDPAWAAATRPFDRPVAGTAASVALLALAGAGWTGPVDVVELGGAATRTAAGTGTETSLETSTETSSGTSTEAGAATETALDAARELGAELAREGARLVVVHDPRAPLPQALLDGFVAAAGAQAAPVATADEPDPAVAVRRYEVRAPAAAARPAGPVVSR</sequence>
<evidence type="ECO:0000313" key="3">
    <source>
        <dbReference type="EMBL" id="GLY56878.1"/>
    </source>
</evidence>
<dbReference type="EMBL" id="BSTG01000001">
    <property type="protein sequence ID" value="GLY56878.1"/>
    <property type="molecule type" value="Genomic_DNA"/>
</dbReference>
<dbReference type="RefSeq" id="WP_137280324.1">
    <property type="nucleotide sequence ID" value="NZ_BSTG01000001.1"/>
</dbReference>
<evidence type="ECO:0000256" key="2">
    <source>
        <dbReference type="SAM" id="SignalP"/>
    </source>
</evidence>
<keyword evidence="5" id="KW-1185">Reference proteome</keyword>
<evidence type="ECO:0000313" key="6">
    <source>
        <dbReference type="Proteomes" id="UP001165168"/>
    </source>
</evidence>
<protein>
    <submittedName>
        <fullName evidence="3">Uncharacterized protein</fullName>
    </submittedName>
</protein>
<feature type="region of interest" description="Disordered" evidence="1">
    <location>
        <begin position="128"/>
        <end position="156"/>
    </location>
</feature>
<dbReference type="AlphaFoldDB" id="A0AAV5P4G2"/>
<accession>A0AAV5P4G2</accession>